<gene>
    <name evidence="1" type="ORF">QYF49_20455</name>
</gene>
<evidence type="ECO:0000313" key="1">
    <source>
        <dbReference type="EMBL" id="MDN4075338.1"/>
    </source>
</evidence>
<organism evidence="1 2">
    <name type="scientific">Fictibacillus terranigra</name>
    <dbReference type="NCBI Taxonomy" id="3058424"/>
    <lineage>
        <taxon>Bacteria</taxon>
        <taxon>Bacillati</taxon>
        <taxon>Bacillota</taxon>
        <taxon>Bacilli</taxon>
        <taxon>Bacillales</taxon>
        <taxon>Fictibacillaceae</taxon>
        <taxon>Fictibacillus</taxon>
    </lineage>
</organism>
<reference evidence="1" key="1">
    <citation type="submission" date="2023-06" db="EMBL/GenBank/DDBJ databases">
        <title>Draft Genome Sequences of Representative Paenibacillus Polymyxa, Bacillus cereus, Fictibacillus sp., and Brevibacillus agri Strains Isolated from Amazonian Dark Earth.</title>
        <authorList>
            <person name="Pellegrinetti T.A."/>
            <person name="Cunha I.C.M."/>
            <person name="Chaves M.G."/>
            <person name="Freitas A.S."/>
            <person name="Silva A.V.R."/>
            <person name="Tsai S.M."/>
            <person name="Mendes L.W."/>
        </authorList>
    </citation>
    <scope>NUCLEOTIDE SEQUENCE</scope>
    <source>
        <strain evidence="1">CENA-BCM004</strain>
    </source>
</reference>
<name>A0ABT8EBN4_9BACL</name>
<sequence>MKMVRDEMQKRILRWLEERDNQKKQFVFQVNGSSVDRKGKKTKIVYETVELLSEGQFIETIMYEGCTGKRKAHFRLNYQNVCRILNSYLDQWDKSIAAYTVLEF</sequence>
<accession>A0ABT8EBN4</accession>
<proteinExistence type="predicted"/>
<dbReference type="RefSeq" id="WP_290401452.1">
    <property type="nucleotide sequence ID" value="NZ_JAUHLN010000005.1"/>
</dbReference>
<dbReference type="Proteomes" id="UP001168694">
    <property type="component" value="Unassembled WGS sequence"/>
</dbReference>
<dbReference type="EMBL" id="JAUHLN010000005">
    <property type="protein sequence ID" value="MDN4075338.1"/>
    <property type="molecule type" value="Genomic_DNA"/>
</dbReference>
<keyword evidence="2" id="KW-1185">Reference proteome</keyword>
<protein>
    <submittedName>
        <fullName evidence="1">Uncharacterized protein</fullName>
    </submittedName>
</protein>
<comment type="caution">
    <text evidence="1">The sequence shown here is derived from an EMBL/GenBank/DDBJ whole genome shotgun (WGS) entry which is preliminary data.</text>
</comment>
<evidence type="ECO:0000313" key="2">
    <source>
        <dbReference type="Proteomes" id="UP001168694"/>
    </source>
</evidence>